<evidence type="ECO:0000259" key="4">
    <source>
        <dbReference type="Pfam" id="PF26118"/>
    </source>
</evidence>
<accession>A0A5J5ETJ2</accession>
<feature type="compositionally biased region" description="Low complexity" evidence="2">
    <location>
        <begin position="1231"/>
        <end position="1244"/>
    </location>
</feature>
<feature type="region of interest" description="Disordered" evidence="2">
    <location>
        <begin position="1231"/>
        <end position="1277"/>
    </location>
</feature>
<dbReference type="EMBL" id="VXIS01000128">
    <property type="protein sequence ID" value="KAA8902675.1"/>
    <property type="molecule type" value="Genomic_DNA"/>
</dbReference>
<feature type="compositionally biased region" description="Pro residues" evidence="2">
    <location>
        <begin position="35"/>
        <end position="56"/>
    </location>
</feature>
<name>A0A5J5ETJ2_9PEZI</name>
<feature type="transmembrane region" description="Helical" evidence="3">
    <location>
        <begin position="1526"/>
        <end position="1550"/>
    </location>
</feature>
<evidence type="ECO:0000313" key="6">
    <source>
        <dbReference type="Proteomes" id="UP000326924"/>
    </source>
</evidence>
<keyword evidence="3" id="KW-1133">Transmembrane helix</keyword>
<evidence type="ECO:0000313" key="5">
    <source>
        <dbReference type="EMBL" id="KAA8902675.1"/>
    </source>
</evidence>
<feature type="compositionally biased region" description="Basic and acidic residues" evidence="2">
    <location>
        <begin position="209"/>
        <end position="225"/>
    </location>
</feature>
<feature type="domain" description="DUF8035" evidence="4">
    <location>
        <begin position="522"/>
        <end position="570"/>
    </location>
</feature>
<feature type="compositionally biased region" description="Polar residues" evidence="2">
    <location>
        <begin position="981"/>
        <end position="992"/>
    </location>
</feature>
<dbReference type="InParanoid" id="A0A5J5ETJ2"/>
<keyword evidence="1" id="KW-0175">Coiled coil</keyword>
<feature type="compositionally biased region" description="Basic and acidic residues" evidence="2">
    <location>
        <begin position="1062"/>
        <end position="1083"/>
    </location>
</feature>
<reference evidence="5 6" key="1">
    <citation type="submission" date="2019-09" db="EMBL/GenBank/DDBJ databases">
        <title>Draft genome of the ectomycorrhizal ascomycete Sphaerosporella brunnea.</title>
        <authorList>
            <consortium name="DOE Joint Genome Institute"/>
            <person name="Benucci G.M."/>
            <person name="Marozzi G."/>
            <person name="Antonielli L."/>
            <person name="Sanchez S."/>
            <person name="Marco P."/>
            <person name="Wang X."/>
            <person name="Falini L.B."/>
            <person name="Barry K."/>
            <person name="Haridas S."/>
            <person name="Lipzen A."/>
            <person name="Labutti K."/>
            <person name="Grigoriev I.V."/>
            <person name="Murat C."/>
            <person name="Martin F."/>
            <person name="Albertini E."/>
            <person name="Donnini D."/>
            <person name="Bonito G."/>
        </authorList>
    </citation>
    <scope>NUCLEOTIDE SEQUENCE [LARGE SCALE GENOMIC DNA]</scope>
    <source>
        <strain evidence="5 6">Sb_GMNB300</strain>
    </source>
</reference>
<feature type="compositionally biased region" description="Basic residues" evidence="2">
    <location>
        <begin position="1245"/>
        <end position="1257"/>
    </location>
</feature>
<dbReference type="InterPro" id="IPR058348">
    <property type="entry name" value="DUF8035"/>
</dbReference>
<feature type="region of interest" description="Disordered" evidence="2">
    <location>
        <begin position="1"/>
        <end position="102"/>
    </location>
</feature>
<feature type="region of interest" description="Disordered" evidence="2">
    <location>
        <begin position="861"/>
        <end position="1216"/>
    </location>
</feature>
<comment type="caution">
    <text evidence="5">The sequence shown here is derived from an EMBL/GenBank/DDBJ whole genome shotgun (WGS) entry which is preliminary data.</text>
</comment>
<gene>
    <name evidence="5" type="ORF">FN846DRAFT_1022461</name>
</gene>
<dbReference type="Pfam" id="PF26118">
    <property type="entry name" value="DUF8035"/>
    <property type="match status" value="1"/>
</dbReference>
<organism evidence="5 6">
    <name type="scientific">Sphaerosporella brunnea</name>
    <dbReference type="NCBI Taxonomy" id="1250544"/>
    <lineage>
        <taxon>Eukaryota</taxon>
        <taxon>Fungi</taxon>
        <taxon>Dikarya</taxon>
        <taxon>Ascomycota</taxon>
        <taxon>Pezizomycotina</taxon>
        <taxon>Pezizomycetes</taxon>
        <taxon>Pezizales</taxon>
        <taxon>Pyronemataceae</taxon>
        <taxon>Sphaerosporella</taxon>
    </lineage>
</organism>
<keyword evidence="3" id="KW-0812">Transmembrane</keyword>
<evidence type="ECO:0000256" key="3">
    <source>
        <dbReference type="SAM" id="Phobius"/>
    </source>
</evidence>
<feature type="region of interest" description="Disordered" evidence="2">
    <location>
        <begin position="206"/>
        <end position="241"/>
    </location>
</feature>
<feature type="compositionally biased region" description="Basic residues" evidence="2">
    <location>
        <begin position="1206"/>
        <end position="1216"/>
    </location>
</feature>
<feature type="compositionally biased region" description="Basic and acidic residues" evidence="2">
    <location>
        <begin position="888"/>
        <end position="900"/>
    </location>
</feature>
<protein>
    <recommendedName>
        <fullName evidence="4">DUF8035 domain-containing protein</fullName>
    </recommendedName>
</protein>
<proteinExistence type="predicted"/>
<feature type="compositionally biased region" description="Low complexity" evidence="2">
    <location>
        <begin position="928"/>
        <end position="940"/>
    </location>
</feature>
<feature type="compositionally biased region" description="Acidic residues" evidence="2">
    <location>
        <begin position="901"/>
        <end position="911"/>
    </location>
</feature>
<feature type="compositionally biased region" description="Basic residues" evidence="2">
    <location>
        <begin position="1"/>
        <end position="10"/>
    </location>
</feature>
<feature type="coiled-coil region" evidence="1">
    <location>
        <begin position="254"/>
        <end position="304"/>
    </location>
</feature>
<feature type="region of interest" description="Disordered" evidence="2">
    <location>
        <begin position="380"/>
        <end position="415"/>
    </location>
</feature>
<dbReference type="OrthoDB" id="5431154at2759"/>
<evidence type="ECO:0000256" key="1">
    <source>
        <dbReference type="SAM" id="Coils"/>
    </source>
</evidence>
<feature type="transmembrane region" description="Helical" evidence="3">
    <location>
        <begin position="1499"/>
        <end position="1520"/>
    </location>
</feature>
<keyword evidence="3" id="KW-0472">Membrane</keyword>
<sequence>MLLPRRRRRLSPAPARTQLQIEQAPETPRLQIEAPPAPDSSQPPPPPAEQAPLPPADPRDVDAQSFSSYPHRQPYYEDVLSENESETQPATTEYGDAYPDSVSIRHPHARRYAHEGSSPPRPPQPRSHSVRFRHEPEYIYYTPPSASAASDYDRGSIGGALYSPCPDAWHDRSPNGCPRHGCYLHRECILPSCRLRSWIRTSSQDWSDQDERAADRSHRDDDRRTRGSRSSGRRNSSDEEVSWSKVKVLTESLKQLETARLQALEAEIQRRQAAELERLRTVELEQKRERAAELQRLRDLEADQRTQYRREIARLQTADTAQRQRQVSELERLRAAMGPANIATAVRSIQQLAAPGNLSALAFQQMLTEAVETILESRGATSMQTPAGKSAKTLRKTQKGIPFPAPRSPAAARKPRNTTFPVRAGHAQQARQARHGVPLGHWRVPKLLEHNSHDPAVGCFWLSSYLLTPIVQQIDRLPNILGFKPALEKLQVAHYEAPLEAILHQQAGLEQMAELVAETFQRMNTMVSRLLVSEEALVSAGLKYTALSNHFLVHEELTPQEVEELIAVTRRNPSAVMRISREICQPLVLHSHFLNYTETPDSFIVRGALSDDVVKDITDLLDKQVGTFYLNPHLGDGAIANHIRGIRATVQSDFIVVPKGLFHPDEMSEFELELESQDTVFDVWRVNSRDVTMPEIMESLKRIAVCPDLTESTSRTSSFGEDESSDDTSVGSLFHFARVRSTAQPGIEQALEAESSLSQPTSRNSMGAVFQPDHQPITEHRSQLHQVPVILVPPPPPFPRFPNQLEIVHATPGQSPQFGPVSAPELPEARAQVASQQTEAANLSRKLLDKLETLCDMMQQSTFPTQAPQAERRRGNSQTTLSMRSARKATERKAGKRPEATVEDEVNYEEWIEQKQDAPSELGEFQPEEATAPEATAGPESKLSTESSRDGFGTWPPPAPLSTEDLALKESEQPAGPSSIAGLSTSSNQDDTISGVAGPSRADGQRPLPRRTMSLKSDGTFSLRKRGTFSSDQDEDLKGGIPIAPGTQSGSIASHSHGVRVSGHDLNDTGLRIVDHDSQHQDLEDGISVIGPDEPGTRILIWPTAQSSPPPREEDSSPVSPSADSDSAEGDETEPQQTPSAKDHGFRTRRRSADLMVPPIAVPTPRPQSRAPSVPPVAPQSSGPENYQHEHHPRYGRAPSEIRPSSRARSRSPFRHHHYIAGRYGYTAVAPSRHSRAPSPSRSVYSHRTHSTSRRSSHTLSRPEERYRSVITPGPPPPAHMRQITQYVPHAPPLVSHRSDIGDIWRARPFQPRERQVTPDTVFVSLLTRATGSTKEYPLAQLFRMEFLTTKPRDKEPFCDRDLFRQMNATYYGVRGWYRKFLFKGVKDIKLAEYDMASINLRGMPGYVSTTLHYEILTVPINYEEYAGYNNLVDNFKKPKKCEAKSTYWVQWIGALQGARPIRKRGADGSLSAELYEPPPHRLWGTGLLFVEGWILGRIVWTFSALTFASIITAVAWSVVRTVEQGVAVAGYLLTASSGLFGVVSLLSFLDSMASE</sequence>
<dbReference type="Proteomes" id="UP000326924">
    <property type="component" value="Unassembled WGS sequence"/>
</dbReference>
<evidence type="ECO:0000256" key="2">
    <source>
        <dbReference type="SAM" id="MobiDB-lite"/>
    </source>
</evidence>
<keyword evidence="6" id="KW-1185">Reference proteome</keyword>